<evidence type="ECO:0000313" key="3">
    <source>
        <dbReference type="EMBL" id="KAK5575648.1"/>
    </source>
</evidence>
<evidence type="ECO:0000256" key="1">
    <source>
        <dbReference type="SAM" id="MobiDB-lite"/>
    </source>
</evidence>
<dbReference type="AlphaFoldDB" id="A0AAN7TUN4"/>
<keyword evidence="2" id="KW-1133">Transmembrane helix</keyword>
<dbReference type="Proteomes" id="UP001344447">
    <property type="component" value="Unassembled WGS sequence"/>
</dbReference>
<evidence type="ECO:0000256" key="2">
    <source>
        <dbReference type="SAM" id="Phobius"/>
    </source>
</evidence>
<accession>A0AAN7TUN4</accession>
<keyword evidence="2" id="KW-0812">Transmembrane</keyword>
<feature type="compositionally biased region" description="Low complexity" evidence="1">
    <location>
        <begin position="10"/>
        <end position="28"/>
    </location>
</feature>
<feature type="compositionally biased region" description="Pro residues" evidence="1">
    <location>
        <begin position="29"/>
        <end position="38"/>
    </location>
</feature>
<feature type="transmembrane region" description="Helical" evidence="2">
    <location>
        <begin position="119"/>
        <end position="152"/>
    </location>
</feature>
<sequence length="247" mass="28558">MGQEQEYQSIPIHQQPPQQPQYQPQYQQQPPPPPPHQQPPQLSSPVQQILNQNYDINPFSPSIVKTQQYKFAYEKGHFNFMNGFSKTYPNELNNVLTPTEYNDLVVELNGICQQDPRKLILAIVIGAILIIVVPFSIVLSLILIPLCIILFYKRMDIKMQKVVEKYNSNLTTRGIYINIAKRIERRDILVNYPIDLVHSSQQPQPQVPLYVPQSYHQQPQQPQMMVFSQQPMNNGIVGDNINLLDKN</sequence>
<feature type="region of interest" description="Disordered" evidence="1">
    <location>
        <begin position="1"/>
        <end position="44"/>
    </location>
</feature>
<evidence type="ECO:0000313" key="4">
    <source>
        <dbReference type="Proteomes" id="UP001344447"/>
    </source>
</evidence>
<gene>
    <name evidence="3" type="ORF">RB653_006781</name>
</gene>
<keyword evidence="4" id="KW-1185">Reference proteome</keyword>
<organism evidence="3 4">
    <name type="scientific">Dictyostelium firmibasis</name>
    <dbReference type="NCBI Taxonomy" id="79012"/>
    <lineage>
        <taxon>Eukaryota</taxon>
        <taxon>Amoebozoa</taxon>
        <taxon>Evosea</taxon>
        <taxon>Eumycetozoa</taxon>
        <taxon>Dictyostelia</taxon>
        <taxon>Dictyosteliales</taxon>
        <taxon>Dictyosteliaceae</taxon>
        <taxon>Dictyostelium</taxon>
    </lineage>
</organism>
<name>A0AAN7TUN4_9MYCE</name>
<keyword evidence="2" id="KW-0472">Membrane</keyword>
<reference evidence="3 4" key="1">
    <citation type="submission" date="2023-11" db="EMBL/GenBank/DDBJ databases">
        <title>Dfirmibasis_genome.</title>
        <authorList>
            <person name="Edelbroek B."/>
            <person name="Kjellin J."/>
            <person name="Jerlstrom-Hultqvist J."/>
            <person name="Soderbom F."/>
        </authorList>
    </citation>
    <scope>NUCLEOTIDE SEQUENCE [LARGE SCALE GENOMIC DNA]</scope>
    <source>
        <strain evidence="3 4">TNS-C-14</strain>
    </source>
</reference>
<proteinExistence type="predicted"/>
<comment type="caution">
    <text evidence="3">The sequence shown here is derived from an EMBL/GenBank/DDBJ whole genome shotgun (WGS) entry which is preliminary data.</text>
</comment>
<dbReference type="EMBL" id="JAVFKY010000005">
    <property type="protein sequence ID" value="KAK5575648.1"/>
    <property type="molecule type" value="Genomic_DNA"/>
</dbReference>
<protein>
    <submittedName>
        <fullName evidence="3">Uncharacterized protein</fullName>
    </submittedName>
</protein>